<organism evidence="1 2">
    <name type="scientific">Roseateles depolymerans</name>
    <dbReference type="NCBI Taxonomy" id="76731"/>
    <lineage>
        <taxon>Bacteria</taxon>
        <taxon>Pseudomonadati</taxon>
        <taxon>Pseudomonadota</taxon>
        <taxon>Betaproteobacteria</taxon>
        <taxon>Burkholderiales</taxon>
        <taxon>Sphaerotilaceae</taxon>
        <taxon>Roseateles</taxon>
    </lineage>
</organism>
<evidence type="ECO:0000313" key="1">
    <source>
        <dbReference type="EMBL" id="ALV06122.1"/>
    </source>
</evidence>
<proteinExistence type="predicted"/>
<keyword evidence="2" id="KW-1185">Reference proteome</keyword>
<gene>
    <name evidence="1" type="ORF">RD2015_1637</name>
</gene>
<dbReference type="KEGG" id="rdp:RD2015_1637"/>
<name>A0A0U3MP50_9BURK</name>
<dbReference type="STRING" id="76731.RD2015_1637"/>
<dbReference type="OrthoDB" id="5295974at2"/>
<evidence type="ECO:0000313" key="2">
    <source>
        <dbReference type="Proteomes" id="UP000060699"/>
    </source>
</evidence>
<reference evidence="1 2" key="1">
    <citation type="submission" date="2015-12" db="EMBL/GenBank/DDBJ databases">
        <title>Complete genome of Roseateles depolymerans KCTC 42856.</title>
        <authorList>
            <person name="Kim K.M."/>
        </authorList>
    </citation>
    <scope>NUCLEOTIDE SEQUENCE [LARGE SCALE GENOMIC DNA]</scope>
    <source>
        <strain evidence="1 2">KCTC 42856</strain>
    </source>
</reference>
<protein>
    <submittedName>
        <fullName evidence="1">Putative signal peptide protein</fullName>
    </submittedName>
</protein>
<dbReference type="EMBL" id="CP013729">
    <property type="protein sequence ID" value="ALV06122.1"/>
    <property type="molecule type" value="Genomic_DNA"/>
</dbReference>
<accession>A0A0U3MP50</accession>
<dbReference type="AlphaFoldDB" id="A0A0U3MP50"/>
<dbReference type="Proteomes" id="UP000060699">
    <property type="component" value="Chromosome"/>
</dbReference>
<dbReference type="RefSeq" id="WP_058934463.1">
    <property type="nucleotide sequence ID" value="NZ_CP013729.1"/>
</dbReference>
<sequence length="309" mass="33573">MHLLIPHASAQEPHVEAALRELELPALSALLGLLTASETLGDDDHAPLPPHERALARLRGVTDDLPPTAAWRLRDAGVAPGEAVWALVTPLHLAVGTDQVTALGAATLGLTDEESRAYLDALTPQVFPAHEGWGTFWLAADAWAVSHPSLEGQEAASPDRILNRAVETWMPRGRRLRTLMNELQMVLHGLKLNEERDARGLRPLNAAWISGCGRDRGQALPEDLLVDHSLRGPMMSGDLQAWGEAWKALDAGLLSEALRHVKGGGALQLTLCGERSARRWERRAAGGWQRLKERFTPARVSVADAMEGL</sequence>